<dbReference type="AlphaFoldDB" id="A0A417YST7"/>
<keyword evidence="3" id="KW-1185">Reference proteome</keyword>
<evidence type="ECO:0000313" key="3">
    <source>
        <dbReference type="Proteomes" id="UP000284416"/>
    </source>
</evidence>
<dbReference type="EMBL" id="QWEG01000008">
    <property type="protein sequence ID" value="RHW39075.1"/>
    <property type="molecule type" value="Genomic_DNA"/>
</dbReference>
<dbReference type="RefSeq" id="WP_118921407.1">
    <property type="nucleotide sequence ID" value="NZ_QWEG01000008.1"/>
</dbReference>
<feature type="signal peptide" evidence="1">
    <location>
        <begin position="1"/>
        <end position="19"/>
    </location>
</feature>
<feature type="chain" id="PRO_5038349390" description="Group-specific protein" evidence="1">
    <location>
        <begin position="20"/>
        <end position="146"/>
    </location>
</feature>
<proteinExistence type="predicted"/>
<name>A0A417YST7_9BACI</name>
<comment type="caution">
    <text evidence="2">The sequence shown here is derived from an EMBL/GenBank/DDBJ whole genome shotgun (WGS) entry which is preliminary data.</text>
</comment>
<dbReference type="OrthoDB" id="2083243at2"/>
<accession>A0A417YST7</accession>
<gene>
    <name evidence="2" type="ORF">D1B31_14040</name>
</gene>
<keyword evidence="1" id="KW-0732">Signal</keyword>
<dbReference type="Proteomes" id="UP000284416">
    <property type="component" value="Unassembled WGS sequence"/>
</dbReference>
<protein>
    <recommendedName>
        <fullName evidence="4">Group-specific protein</fullName>
    </recommendedName>
</protein>
<evidence type="ECO:0008006" key="4">
    <source>
        <dbReference type="Google" id="ProtNLM"/>
    </source>
</evidence>
<organism evidence="2 3">
    <name type="scientific">Neobacillus notoginsengisoli</name>
    <dbReference type="NCBI Taxonomy" id="1578198"/>
    <lineage>
        <taxon>Bacteria</taxon>
        <taxon>Bacillati</taxon>
        <taxon>Bacillota</taxon>
        <taxon>Bacilli</taxon>
        <taxon>Bacillales</taxon>
        <taxon>Bacillaceae</taxon>
        <taxon>Neobacillus</taxon>
    </lineage>
</organism>
<sequence length="146" mass="16671">MKKFIITVLLAGLIPTTNAAAQTERPIEIFDVMKGKVILTTKSTPNVQREVKKYIEGITGVFPKINPIPSEGFMIRVPLEPAVIVNTQLFRGPVNEVIIIFSGQEEPYLMFLDDKNRLLVFTFKGNTDRLLELLNFKRFRPLKHQD</sequence>
<evidence type="ECO:0000256" key="1">
    <source>
        <dbReference type="SAM" id="SignalP"/>
    </source>
</evidence>
<evidence type="ECO:0000313" key="2">
    <source>
        <dbReference type="EMBL" id="RHW39075.1"/>
    </source>
</evidence>
<reference evidence="2 3" key="1">
    <citation type="journal article" date="2017" name="Int. J. Syst. Evol. Microbiol.">
        <title>Bacillus notoginsengisoli sp. nov., a novel bacterium isolated from the rhizosphere of Panax notoginseng.</title>
        <authorList>
            <person name="Zhang M.Y."/>
            <person name="Cheng J."/>
            <person name="Cai Y."/>
            <person name="Zhang T.Y."/>
            <person name="Wu Y.Y."/>
            <person name="Manikprabhu D."/>
            <person name="Li W.J."/>
            <person name="Zhang Y.X."/>
        </authorList>
    </citation>
    <scope>NUCLEOTIDE SEQUENCE [LARGE SCALE GENOMIC DNA]</scope>
    <source>
        <strain evidence="2 3">JCM 30743</strain>
    </source>
</reference>